<name>A0ABM3F6H5_SALSA</name>
<protein>
    <recommendedName>
        <fullName evidence="4">HAT C-terminal dimerisation domain-containing protein</fullName>
    </recommendedName>
</protein>
<evidence type="ECO:0008006" key="4">
    <source>
        <dbReference type="Google" id="ProtNLM"/>
    </source>
</evidence>
<gene>
    <name evidence="3" type="primary">LOC123744209</name>
</gene>
<dbReference type="RefSeq" id="XP_045578908.1">
    <property type="nucleotide sequence ID" value="XM_045722952.1"/>
</dbReference>
<keyword evidence="2" id="KW-1185">Reference proteome</keyword>
<dbReference type="Proteomes" id="UP001652741">
    <property type="component" value="Chromosome ssa08"/>
</dbReference>
<evidence type="ECO:0000313" key="3">
    <source>
        <dbReference type="RefSeq" id="XP_045578908.1"/>
    </source>
</evidence>
<sequence>MLLSEVANTYHAFYDTINHIGNMDEVNGESSYEANNLVSKLEDFPFVFQLFTYEQVFPNIDVAFDTLKHKAMDVAACKASIEELVQHIQRKKSDSAFDSVYQKAESLAQHPCESLKWTDDLDPLTHFKAVYYEALETLISQIQVCYTHLDDLRFLELLDPAKFTDNNIRFATDVLDSLAKLYGGFFNMDRLRVDLKAFYTGQGQQQDSHKLCFIRSQKNPLPELYKLMCLVATIGVTSAYVEESFPCQKRIQDFVKGEKLDDQLHQNMAMMCIENEQLRVCQELGERRWYDKVTNLWARKTKREDEFITKMAAEWLKGQAAKRTSTATEESQEPPEIQGSMMTSFSHDWPVLVMFFLA</sequence>
<evidence type="ECO:0000256" key="1">
    <source>
        <dbReference type="SAM" id="MobiDB-lite"/>
    </source>
</evidence>
<organism evidence="2 3">
    <name type="scientific">Salmo salar</name>
    <name type="common">Atlantic salmon</name>
    <dbReference type="NCBI Taxonomy" id="8030"/>
    <lineage>
        <taxon>Eukaryota</taxon>
        <taxon>Metazoa</taxon>
        <taxon>Chordata</taxon>
        <taxon>Craniata</taxon>
        <taxon>Vertebrata</taxon>
        <taxon>Euteleostomi</taxon>
        <taxon>Actinopterygii</taxon>
        <taxon>Neopterygii</taxon>
        <taxon>Teleostei</taxon>
        <taxon>Protacanthopterygii</taxon>
        <taxon>Salmoniformes</taxon>
        <taxon>Salmonidae</taxon>
        <taxon>Salmoninae</taxon>
        <taxon>Salmo</taxon>
    </lineage>
</organism>
<reference evidence="3" key="1">
    <citation type="submission" date="2025-08" db="UniProtKB">
        <authorList>
            <consortium name="RefSeq"/>
        </authorList>
    </citation>
    <scope>IDENTIFICATION</scope>
</reference>
<dbReference type="GeneID" id="123744209"/>
<evidence type="ECO:0000313" key="2">
    <source>
        <dbReference type="Proteomes" id="UP001652741"/>
    </source>
</evidence>
<proteinExistence type="predicted"/>
<accession>A0ABM3F6H5</accession>
<feature type="region of interest" description="Disordered" evidence="1">
    <location>
        <begin position="320"/>
        <end position="340"/>
    </location>
</feature>